<evidence type="ECO:0000259" key="2">
    <source>
        <dbReference type="Pfam" id="PF01551"/>
    </source>
</evidence>
<gene>
    <name evidence="3" type="ORF">F0225_18090</name>
</gene>
<dbReference type="CDD" id="cd12797">
    <property type="entry name" value="M23_peptidase"/>
    <property type="match status" value="1"/>
</dbReference>
<sequence>MYSTSIQQKSYKDFLSLWHLAIIPLVLCAMIELIPFNSSKTDHVEQKKTELVPPIQTNITQDISIPINIVKPTVFNGSVGYSFYGSALASGASPDTIGYLTSLAAGKFDFIHSVSRSGQFVFKIDDKNQLEAFLYRDKMHMFYVYSDNKGVLFSSDGEHFYKDKLLLSPVSRQFRVSSQFNLSRMHPITHKVTPHMGTDYAVPVGTPVVSISSGRVVASHYHPLAGNYIVILHPDGLKTRYLHLSKRFVNRGDNVIQGQKVGASGNTGRTTGAHLHFELWKDGRPIDFEKKRTFAEKVAVEQISAQTADAKTALKRLARQIAE</sequence>
<dbReference type="EMBL" id="VTXC01000074">
    <property type="protein sequence ID" value="NOH73230.1"/>
    <property type="molecule type" value="Genomic_DNA"/>
</dbReference>
<dbReference type="Gene3D" id="3.10.450.350">
    <property type="match status" value="1"/>
</dbReference>
<dbReference type="GO" id="GO:0004222">
    <property type="term" value="F:metalloendopeptidase activity"/>
    <property type="evidence" value="ECO:0007669"/>
    <property type="project" value="TreeGrafter"/>
</dbReference>
<evidence type="ECO:0000256" key="1">
    <source>
        <dbReference type="SAM" id="Phobius"/>
    </source>
</evidence>
<dbReference type="SUPFAM" id="SSF51261">
    <property type="entry name" value="Duplicated hybrid motif"/>
    <property type="match status" value="1"/>
</dbReference>
<dbReference type="RefSeq" id="WP_171362213.1">
    <property type="nucleotide sequence ID" value="NZ_VTXC01000074.1"/>
</dbReference>
<accession>A0A7Y4A1X8</accession>
<keyword evidence="1" id="KW-1133">Transmembrane helix</keyword>
<dbReference type="InterPro" id="IPR011055">
    <property type="entry name" value="Dup_hybrid_motif"/>
</dbReference>
<dbReference type="Pfam" id="PF01551">
    <property type="entry name" value="Peptidase_M23"/>
    <property type="match status" value="1"/>
</dbReference>
<proteinExistence type="predicted"/>
<dbReference type="Gene3D" id="2.70.70.10">
    <property type="entry name" value="Glucose Permease (Domain IIA)"/>
    <property type="match status" value="1"/>
</dbReference>
<keyword evidence="1" id="KW-0812">Transmembrane</keyword>
<reference evidence="3 4" key="1">
    <citation type="submission" date="2019-09" db="EMBL/GenBank/DDBJ databases">
        <title>Draft genome sequencing and comparative genomics of hatchery-associated Vibrios.</title>
        <authorList>
            <person name="Kehlet-Delgado H."/>
            <person name="Mueller R.S."/>
        </authorList>
    </citation>
    <scope>NUCLEOTIDE SEQUENCE [LARGE SCALE GENOMIC DNA]</scope>
    <source>
        <strain evidence="3 4">99-46-Y</strain>
    </source>
</reference>
<feature type="transmembrane region" description="Helical" evidence="1">
    <location>
        <begin position="15"/>
        <end position="36"/>
    </location>
</feature>
<keyword evidence="1" id="KW-0472">Membrane</keyword>
<dbReference type="Proteomes" id="UP000565719">
    <property type="component" value="Unassembled WGS sequence"/>
</dbReference>
<dbReference type="InterPro" id="IPR016047">
    <property type="entry name" value="M23ase_b-sheet_dom"/>
</dbReference>
<organism evidence="3 4">
    <name type="scientific">Vibrio pectenicida</name>
    <dbReference type="NCBI Taxonomy" id="62763"/>
    <lineage>
        <taxon>Bacteria</taxon>
        <taxon>Pseudomonadati</taxon>
        <taxon>Pseudomonadota</taxon>
        <taxon>Gammaproteobacteria</taxon>
        <taxon>Vibrionales</taxon>
        <taxon>Vibrionaceae</taxon>
        <taxon>Vibrio</taxon>
    </lineage>
</organism>
<dbReference type="AlphaFoldDB" id="A0A7Y4A1X8"/>
<feature type="domain" description="M23ase beta-sheet core" evidence="2">
    <location>
        <begin position="194"/>
        <end position="287"/>
    </location>
</feature>
<dbReference type="PANTHER" id="PTHR21666:SF292">
    <property type="entry name" value="MUREIN DD-ENDOPEPTIDASE MEPM"/>
    <property type="match status" value="1"/>
</dbReference>
<evidence type="ECO:0000313" key="3">
    <source>
        <dbReference type="EMBL" id="NOH73230.1"/>
    </source>
</evidence>
<evidence type="ECO:0000313" key="4">
    <source>
        <dbReference type="Proteomes" id="UP000565719"/>
    </source>
</evidence>
<dbReference type="InterPro" id="IPR050570">
    <property type="entry name" value="Cell_wall_metabolism_enzyme"/>
</dbReference>
<protein>
    <submittedName>
        <fullName evidence="3">Peptidoglycan DD-metalloendopeptidase family protein</fullName>
    </submittedName>
</protein>
<name>A0A7Y4A1X8_9VIBR</name>
<comment type="caution">
    <text evidence="3">The sequence shown here is derived from an EMBL/GenBank/DDBJ whole genome shotgun (WGS) entry which is preliminary data.</text>
</comment>
<dbReference type="PANTHER" id="PTHR21666">
    <property type="entry name" value="PEPTIDASE-RELATED"/>
    <property type="match status" value="1"/>
</dbReference>